<dbReference type="PANTHER" id="PTHR34861">
    <property type="match status" value="1"/>
</dbReference>
<reference evidence="2" key="1">
    <citation type="submission" date="2020-03" db="EMBL/GenBank/DDBJ databases">
        <title>Draft Genome Sequence of Cylindrodendrum hubeiense.</title>
        <authorList>
            <person name="Buettner E."/>
            <person name="Kellner H."/>
        </authorList>
    </citation>
    <scope>NUCLEOTIDE SEQUENCE</scope>
    <source>
        <strain evidence="2">IHI 201604</strain>
    </source>
</reference>
<dbReference type="InterPro" id="IPR037175">
    <property type="entry name" value="KFase_sf"/>
</dbReference>
<evidence type="ECO:0000313" key="2">
    <source>
        <dbReference type="EMBL" id="KAF7555023.1"/>
    </source>
</evidence>
<dbReference type="SUPFAM" id="SSF102198">
    <property type="entry name" value="Putative cyclase"/>
    <property type="match status" value="1"/>
</dbReference>
<dbReference type="Proteomes" id="UP000722485">
    <property type="component" value="Unassembled WGS sequence"/>
</dbReference>
<organism evidence="2 3">
    <name type="scientific">Cylindrodendrum hubeiense</name>
    <dbReference type="NCBI Taxonomy" id="595255"/>
    <lineage>
        <taxon>Eukaryota</taxon>
        <taxon>Fungi</taxon>
        <taxon>Dikarya</taxon>
        <taxon>Ascomycota</taxon>
        <taxon>Pezizomycotina</taxon>
        <taxon>Sordariomycetes</taxon>
        <taxon>Hypocreomycetidae</taxon>
        <taxon>Hypocreales</taxon>
        <taxon>Nectriaceae</taxon>
        <taxon>Cylindrodendrum</taxon>
    </lineage>
</organism>
<proteinExistence type="inferred from homology"/>
<evidence type="ECO:0000256" key="1">
    <source>
        <dbReference type="ARBA" id="ARBA00007865"/>
    </source>
</evidence>
<gene>
    <name evidence="2" type="ORF">G7Z17_g2519</name>
</gene>
<accession>A0A9P5HCR0</accession>
<dbReference type="EMBL" id="JAANBB010000025">
    <property type="protein sequence ID" value="KAF7555023.1"/>
    <property type="molecule type" value="Genomic_DNA"/>
</dbReference>
<comment type="similarity">
    <text evidence="1">Belongs to the Cyclase 1 superfamily.</text>
</comment>
<name>A0A9P5HCR0_9HYPO</name>
<dbReference type="InterPro" id="IPR007325">
    <property type="entry name" value="KFase/CYL"/>
</dbReference>
<dbReference type="GO" id="GO:0019441">
    <property type="term" value="P:L-tryptophan catabolic process to kynurenine"/>
    <property type="evidence" value="ECO:0007669"/>
    <property type="project" value="InterPro"/>
</dbReference>
<keyword evidence="3" id="KW-1185">Reference proteome</keyword>
<protein>
    <submittedName>
        <fullName evidence="2">Uncharacterized protein</fullName>
    </submittedName>
</protein>
<dbReference type="OrthoDB" id="5396at2759"/>
<sequence>MTSYGMKKLERGHAGEYGIRQMDQIILAALTIEAAALNNLSPEIRLEAAKEIIYGQSFQLDWPYEKAGKPAFGRLGLQHKIINYEPITGEMAHDDEISLNTQCGSQWDGFMHYADQKIRSYYNGLQHTDDVALRPEAHGVHYWCKQGIVGRGVLLDWPRWLEATGQAPISPITSHSITVQDLQSIAAYQGLEFHFGDILIIRTGFIAWFEAATAPDKAEVFAKISFSGVQQGEETERWLWDTGFSAVAGDAAILRQKVALCSTSGFFHMRGYRSVSYGTWNH</sequence>
<dbReference type="PANTHER" id="PTHR34861:SF10">
    <property type="entry name" value="CYCLASE"/>
    <property type="match status" value="1"/>
</dbReference>
<dbReference type="Pfam" id="PF04199">
    <property type="entry name" value="Cyclase"/>
    <property type="match status" value="1"/>
</dbReference>
<dbReference type="Gene3D" id="3.50.30.50">
    <property type="entry name" value="Putative cyclase"/>
    <property type="match status" value="1"/>
</dbReference>
<comment type="caution">
    <text evidence="2">The sequence shown here is derived from an EMBL/GenBank/DDBJ whole genome shotgun (WGS) entry which is preliminary data.</text>
</comment>
<dbReference type="AlphaFoldDB" id="A0A9P5HCR0"/>
<dbReference type="GO" id="GO:0004061">
    <property type="term" value="F:arylformamidase activity"/>
    <property type="evidence" value="ECO:0007669"/>
    <property type="project" value="InterPro"/>
</dbReference>
<evidence type="ECO:0000313" key="3">
    <source>
        <dbReference type="Proteomes" id="UP000722485"/>
    </source>
</evidence>